<evidence type="ECO:0008006" key="3">
    <source>
        <dbReference type="Google" id="ProtNLM"/>
    </source>
</evidence>
<dbReference type="InterPro" id="IPR026178">
    <property type="entry name" value="JSRP1"/>
</dbReference>
<feature type="compositionally biased region" description="Basic and acidic residues" evidence="1">
    <location>
        <begin position="147"/>
        <end position="181"/>
    </location>
</feature>
<accession>A0A8C0W9W7</accession>
<feature type="compositionally biased region" description="Basic and acidic residues" evidence="1">
    <location>
        <begin position="202"/>
        <end position="254"/>
    </location>
</feature>
<evidence type="ECO:0000256" key="1">
    <source>
        <dbReference type="SAM" id="MobiDB-lite"/>
    </source>
</evidence>
<dbReference type="GO" id="GO:0016529">
    <property type="term" value="C:sarcoplasmic reticulum"/>
    <property type="evidence" value="ECO:0007669"/>
    <property type="project" value="TreeGrafter"/>
</dbReference>
<feature type="compositionally biased region" description="Pro residues" evidence="1">
    <location>
        <begin position="102"/>
        <end position="111"/>
    </location>
</feature>
<feature type="region of interest" description="Disordered" evidence="1">
    <location>
        <begin position="1"/>
        <end position="57"/>
    </location>
</feature>
<protein>
    <recommendedName>
        <fullName evidence="3">Junctional sarcoplasmic reticulum protein 1</fullName>
    </recommendedName>
</protein>
<dbReference type="Ensembl" id="ENSCCNT00000009945.1">
    <property type="protein sequence ID" value="ENSCCNP00000007509.1"/>
    <property type="gene ID" value="ENSCCNG00000008008.1"/>
</dbReference>
<feature type="compositionally biased region" description="Basic residues" evidence="1">
    <location>
        <begin position="273"/>
        <end position="283"/>
    </location>
</feature>
<reference evidence="2" key="1">
    <citation type="submission" date="2023-09" db="UniProtKB">
        <authorList>
            <consortium name="Ensembl"/>
        </authorList>
    </citation>
    <scope>IDENTIFICATION</scope>
</reference>
<name>A0A8C0W9W7_CASCN</name>
<organism evidence="2">
    <name type="scientific">Castor canadensis</name>
    <name type="common">American beaver</name>
    <dbReference type="NCBI Taxonomy" id="51338"/>
    <lineage>
        <taxon>Eukaryota</taxon>
        <taxon>Metazoa</taxon>
        <taxon>Chordata</taxon>
        <taxon>Craniata</taxon>
        <taxon>Vertebrata</taxon>
        <taxon>Euteleostomi</taxon>
        <taxon>Mammalia</taxon>
        <taxon>Eutheria</taxon>
        <taxon>Euarchontoglires</taxon>
        <taxon>Glires</taxon>
        <taxon>Rodentia</taxon>
        <taxon>Castorimorpha</taxon>
        <taxon>Castoridae</taxon>
        <taxon>Castor</taxon>
    </lineage>
</organism>
<proteinExistence type="predicted"/>
<dbReference type="GO" id="GO:0003009">
    <property type="term" value="P:skeletal muscle contraction"/>
    <property type="evidence" value="ECO:0007669"/>
    <property type="project" value="TreeGrafter"/>
</dbReference>
<dbReference type="AlphaFoldDB" id="A0A8C0W9W7"/>
<dbReference type="PANTHER" id="PTHR22397">
    <property type="entry name" value="JUNCTIONAL SARCOPLASMIC RETICULUM PROTEIN 1"/>
    <property type="match status" value="1"/>
</dbReference>
<dbReference type="PANTHER" id="PTHR22397:SF2">
    <property type="entry name" value="JUNCTIONAL SARCOPLASMIC RETICULUM PROTEIN 1"/>
    <property type="match status" value="1"/>
</dbReference>
<feature type="region of interest" description="Disordered" evidence="1">
    <location>
        <begin position="92"/>
        <end position="283"/>
    </location>
</feature>
<sequence>MEKESAARGGPGPGKEKLKVGTSGSAVGMAPQSAPSRKKAQAAPPLQPLLPPPTLALSEELPWGDLSLNKCLVLASLVALLGSTFQLCRDAASGEVAHAAPTPKPRVPPSSQPKKPVLILPNKPVAWAPPSEPPARQAGSPTFQAEVEVRPEVPKCRESVKNIQEEPGETRGKTAREEQAPIEKGGPQQRPWKEKKPRREKPRMEDRPRKERSRKEERSRASREAREALTRRWEAREEGHRPRARDSRDPEHFKRQAWASSRRRDYEDQTPGRQKHREGKGRD</sequence>
<evidence type="ECO:0000313" key="2">
    <source>
        <dbReference type="Ensembl" id="ENSCCNP00000007509.1"/>
    </source>
</evidence>
<feature type="compositionally biased region" description="Pro residues" evidence="1">
    <location>
        <begin position="45"/>
        <end position="54"/>
    </location>
</feature>
<dbReference type="Pfam" id="PF15312">
    <property type="entry name" value="JSRP"/>
    <property type="match status" value="1"/>
</dbReference>